<keyword evidence="10" id="KW-1185">Reference proteome</keyword>
<keyword evidence="2 8" id="KW-0645">Protease</keyword>
<dbReference type="Pfam" id="PF02586">
    <property type="entry name" value="SRAP"/>
    <property type="match status" value="1"/>
</dbReference>
<name>A0ABS2N8Q9_9BACI</name>
<evidence type="ECO:0000256" key="4">
    <source>
        <dbReference type="ARBA" id="ARBA00022801"/>
    </source>
</evidence>
<keyword evidence="5" id="KW-0190">Covalent protein-DNA linkage</keyword>
<dbReference type="Proteomes" id="UP001646157">
    <property type="component" value="Unassembled WGS sequence"/>
</dbReference>
<sequence>MCGRYTLTTPIDQLMEEFMIDQMVEEWGIRYNIAPSQSILTMIQNGKSRRAGPTKWGLTPFWVKNKKRFTPLINARSETIGEKPSFKHLINKNRAVIMADSFYEWKQENGEKLPIRFTLENGEPFVFAALWDKQTEDGEVTITSTILTTEANELVQPVHKRMPVILTNKEDIAAWLETDNYSFNDASKVLQPYDHYKMKSYPVSKVVNSPSNDSISCIQRMS</sequence>
<evidence type="ECO:0000256" key="1">
    <source>
        <dbReference type="ARBA" id="ARBA00008136"/>
    </source>
</evidence>
<keyword evidence="7" id="KW-0456">Lyase</keyword>
<comment type="similarity">
    <text evidence="1 8">Belongs to the SOS response-associated peptidase family.</text>
</comment>
<reference evidence="9 10" key="1">
    <citation type="submission" date="2021-01" db="EMBL/GenBank/DDBJ databases">
        <title>Genomic Encyclopedia of Type Strains, Phase IV (KMG-IV): sequencing the most valuable type-strain genomes for metagenomic binning, comparative biology and taxonomic classification.</title>
        <authorList>
            <person name="Goeker M."/>
        </authorList>
    </citation>
    <scope>NUCLEOTIDE SEQUENCE [LARGE SCALE GENOMIC DNA]</scope>
    <source>
        <strain evidence="9 10">DSM 24834</strain>
    </source>
</reference>
<proteinExistence type="inferred from homology"/>
<dbReference type="PANTHER" id="PTHR13604">
    <property type="entry name" value="DC12-RELATED"/>
    <property type="match status" value="1"/>
</dbReference>
<evidence type="ECO:0000256" key="5">
    <source>
        <dbReference type="ARBA" id="ARBA00023124"/>
    </source>
</evidence>
<protein>
    <recommendedName>
        <fullName evidence="8">Abasic site processing protein</fullName>
        <ecNumber evidence="8">3.4.-.-</ecNumber>
    </recommendedName>
</protein>
<comment type="caution">
    <text evidence="9">The sequence shown here is derived from an EMBL/GenBank/DDBJ whole genome shotgun (WGS) entry which is preliminary data.</text>
</comment>
<keyword evidence="6" id="KW-0238">DNA-binding</keyword>
<evidence type="ECO:0000256" key="8">
    <source>
        <dbReference type="RuleBase" id="RU364100"/>
    </source>
</evidence>
<dbReference type="EMBL" id="JAFBDZ010000001">
    <property type="protein sequence ID" value="MBM7584252.1"/>
    <property type="molecule type" value="Genomic_DNA"/>
</dbReference>
<organism evidence="9 10">
    <name type="scientific">Rossellomorea pakistanensis</name>
    <dbReference type="NCBI Taxonomy" id="992288"/>
    <lineage>
        <taxon>Bacteria</taxon>
        <taxon>Bacillati</taxon>
        <taxon>Bacillota</taxon>
        <taxon>Bacilli</taxon>
        <taxon>Bacillales</taxon>
        <taxon>Bacillaceae</taxon>
        <taxon>Rossellomorea</taxon>
    </lineage>
</organism>
<gene>
    <name evidence="9" type="ORF">JOC86_000789</name>
</gene>
<dbReference type="RefSeq" id="WP_205168430.1">
    <property type="nucleotide sequence ID" value="NZ_JAFBDZ010000001.1"/>
</dbReference>
<dbReference type="PANTHER" id="PTHR13604:SF0">
    <property type="entry name" value="ABASIC SITE PROCESSING PROTEIN HMCES"/>
    <property type="match status" value="1"/>
</dbReference>
<evidence type="ECO:0000313" key="10">
    <source>
        <dbReference type="Proteomes" id="UP001646157"/>
    </source>
</evidence>
<accession>A0ABS2N8Q9</accession>
<evidence type="ECO:0000256" key="3">
    <source>
        <dbReference type="ARBA" id="ARBA00022763"/>
    </source>
</evidence>
<dbReference type="Gene3D" id="3.90.1680.10">
    <property type="entry name" value="SOS response associated peptidase-like"/>
    <property type="match status" value="1"/>
</dbReference>
<dbReference type="InterPro" id="IPR036590">
    <property type="entry name" value="SRAP-like"/>
</dbReference>
<evidence type="ECO:0000313" key="9">
    <source>
        <dbReference type="EMBL" id="MBM7584252.1"/>
    </source>
</evidence>
<keyword evidence="4 8" id="KW-0378">Hydrolase</keyword>
<dbReference type="EC" id="3.4.-.-" evidence="8"/>
<keyword evidence="3" id="KW-0227">DNA damage</keyword>
<dbReference type="SUPFAM" id="SSF143081">
    <property type="entry name" value="BB1717-like"/>
    <property type="match status" value="1"/>
</dbReference>
<evidence type="ECO:0000256" key="7">
    <source>
        <dbReference type="ARBA" id="ARBA00023239"/>
    </source>
</evidence>
<dbReference type="InterPro" id="IPR003738">
    <property type="entry name" value="SRAP"/>
</dbReference>
<evidence type="ECO:0000256" key="2">
    <source>
        <dbReference type="ARBA" id="ARBA00022670"/>
    </source>
</evidence>
<evidence type="ECO:0000256" key="6">
    <source>
        <dbReference type="ARBA" id="ARBA00023125"/>
    </source>
</evidence>